<evidence type="ECO:0000313" key="2">
    <source>
        <dbReference type="Proteomes" id="UP001596425"/>
    </source>
</evidence>
<accession>A0ABW1YRE6</accession>
<evidence type="ECO:0000313" key="1">
    <source>
        <dbReference type="EMBL" id="MFC6635309.1"/>
    </source>
</evidence>
<dbReference type="InterPro" id="IPR011990">
    <property type="entry name" value="TPR-like_helical_dom_sf"/>
</dbReference>
<reference evidence="2" key="1">
    <citation type="journal article" date="2019" name="Int. J. Syst. Evol. Microbiol.">
        <title>The Global Catalogue of Microorganisms (GCM) 10K type strain sequencing project: providing services to taxonomists for standard genome sequencing and annotation.</title>
        <authorList>
            <consortium name="The Broad Institute Genomics Platform"/>
            <consortium name="The Broad Institute Genome Sequencing Center for Infectious Disease"/>
            <person name="Wu L."/>
            <person name="Ma J."/>
        </authorList>
    </citation>
    <scope>NUCLEOTIDE SEQUENCE [LARGE SCALE GENOMIC DNA]</scope>
    <source>
        <strain evidence="2">CGMCC 1.13718</strain>
    </source>
</reference>
<protein>
    <recommendedName>
        <fullName evidence="3">Tetratricopeptide repeat protein</fullName>
    </recommendedName>
</protein>
<evidence type="ECO:0008006" key="3">
    <source>
        <dbReference type="Google" id="ProtNLM"/>
    </source>
</evidence>
<dbReference type="SUPFAM" id="SSF48452">
    <property type="entry name" value="TPR-like"/>
    <property type="match status" value="1"/>
</dbReference>
<dbReference type="EMBL" id="JBHSVR010000001">
    <property type="protein sequence ID" value="MFC6635309.1"/>
    <property type="molecule type" value="Genomic_DNA"/>
</dbReference>
<sequence>MNRVILRNNRQLIPRWHTSKKAFRMLFPTVGQENFPKVEASDFRLEPSVEQWKSNRNINNALDLYLRLWQAGISDHEAIPEIYSYLEENRASLSSVVSNLLFPEDKSLEFGGGQYVIRKDLVSQIIGQLKKSVREYPDDPLSWMDLAFYYSVTGDNEKSRKCATIGSKLAPSHPFVARTYSRYLVHHEEGDAALAALRRTGLVKSHPLIASAALSVSSVFELSRVDVKSAKKIMSSYSGHPVMLSDLAASLGTLEIKNGALKNGKKLLNFALSNPSENAVAQCQWLYHKHGIYLSESKNLSIKSIEGEATLSYVEGRFAECRENLLGLYAFQPFSESPIVDAGYMSIVALRDPGFVVKLSEGRVPSSSMSFLELNNLIVAKAQLGMVDQLSIELRHLSEKLDKSNENLAATYLATLGLCEFSRGKACLGSALYEKSIEKFIESKSEHGEALAKLFYAEQISKLDPKKSDFLRSSALEIAKRNKYLEMVESLKPSISLVSRVMGRFLE</sequence>
<name>A0ABW1YRE6_9GAMM</name>
<dbReference type="Gene3D" id="1.25.40.10">
    <property type="entry name" value="Tetratricopeptide repeat domain"/>
    <property type="match status" value="1"/>
</dbReference>
<keyword evidence="2" id="KW-1185">Reference proteome</keyword>
<dbReference type="RefSeq" id="WP_193192786.1">
    <property type="nucleotide sequence ID" value="NZ_JACZFR010000034.1"/>
</dbReference>
<proteinExistence type="predicted"/>
<organism evidence="1 2">
    <name type="scientific">Microbulbifer taiwanensis</name>
    <dbReference type="NCBI Taxonomy" id="986746"/>
    <lineage>
        <taxon>Bacteria</taxon>
        <taxon>Pseudomonadati</taxon>
        <taxon>Pseudomonadota</taxon>
        <taxon>Gammaproteobacteria</taxon>
        <taxon>Cellvibrionales</taxon>
        <taxon>Microbulbiferaceae</taxon>
        <taxon>Microbulbifer</taxon>
    </lineage>
</organism>
<dbReference type="Proteomes" id="UP001596425">
    <property type="component" value="Unassembled WGS sequence"/>
</dbReference>
<gene>
    <name evidence="1" type="ORF">ACFQBM_18685</name>
</gene>
<comment type="caution">
    <text evidence="1">The sequence shown here is derived from an EMBL/GenBank/DDBJ whole genome shotgun (WGS) entry which is preliminary data.</text>
</comment>